<protein>
    <recommendedName>
        <fullName evidence="4">Transmembrane protein</fullName>
    </recommendedName>
</protein>
<evidence type="ECO:0000313" key="2">
    <source>
        <dbReference type="EMBL" id="ETO36611.1"/>
    </source>
</evidence>
<feature type="transmembrane region" description="Helical" evidence="1">
    <location>
        <begin position="45"/>
        <end position="64"/>
    </location>
</feature>
<evidence type="ECO:0000256" key="1">
    <source>
        <dbReference type="SAM" id="Phobius"/>
    </source>
</evidence>
<evidence type="ECO:0008006" key="4">
    <source>
        <dbReference type="Google" id="ProtNLM"/>
    </source>
</evidence>
<dbReference type="Proteomes" id="UP000023152">
    <property type="component" value="Unassembled WGS sequence"/>
</dbReference>
<keyword evidence="1" id="KW-0812">Transmembrane</keyword>
<dbReference type="EMBL" id="ASPP01000478">
    <property type="protein sequence ID" value="ETO36611.1"/>
    <property type="molecule type" value="Genomic_DNA"/>
</dbReference>
<proteinExistence type="predicted"/>
<evidence type="ECO:0000313" key="3">
    <source>
        <dbReference type="Proteomes" id="UP000023152"/>
    </source>
</evidence>
<gene>
    <name evidence="2" type="ORF">RFI_00453</name>
</gene>
<keyword evidence="3" id="KW-1185">Reference proteome</keyword>
<dbReference type="AlphaFoldDB" id="X6PEF9"/>
<reference evidence="2 3" key="1">
    <citation type="journal article" date="2013" name="Curr. Biol.">
        <title>The Genome of the Foraminiferan Reticulomyxa filosa.</title>
        <authorList>
            <person name="Glockner G."/>
            <person name="Hulsmann N."/>
            <person name="Schleicher M."/>
            <person name="Noegel A.A."/>
            <person name="Eichinger L."/>
            <person name="Gallinger C."/>
            <person name="Pawlowski J."/>
            <person name="Sierra R."/>
            <person name="Euteneuer U."/>
            <person name="Pillet L."/>
            <person name="Moustafa A."/>
            <person name="Platzer M."/>
            <person name="Groth M."/>
            <person name="Szafranski K."/>
            <person name="Schliwa M."/>
        </authorList>
    </citation>
    <scope>NUCLEOTIDE SEQUENCE [LARGE SCALE GENOMIC DNA]</scope>
</reference>
<accession>X6PEF9</accession>
<keyword evidence="1" id="KW-0472">Membrane</keyword>
<organism evidence="2 3">
    <name type="scientific">Reticulomyxa filosa</name>
    <dbReference type="NCBI Taxonomy" id="46433"/>
    <lineage>
        <taxon>Eukaryota</taxon>
        <taxon>Sar</taxon>
        <taxon>Rhizaria</taxon>
        <taxon>Retaria</taxon>
        <taxon>Foraminifera</taxon>
        <taxon>Monothalamids</taxon>
        <taxon>Reticulomyxidae</taxon>
        <taxon>Reticulomyxa</taxon>
    </lineage>
</organism>
<feature type="non-terminal residue" evidence="2">
    <location>
        <position position="1"/>
    </location>
</feature>
<keyword evidence="1" id="KW-1133">Transmembrane helix</keyword>
<name>X6PEF9_RETFI</name>
<comment type="caution">
    <text evidence="2">The sequence shown here is derived from an EMBL/GenBank/DDBJ whole genome shotgun (WGS) entry which is preliminary data.</text>
</comment>
<sequence>TCHNRKHKNHKDQMKKCIPLDSVFSSRKLSSYNVTLFFHYFTKKLFLLLLLFLFFQLTIAKYSAKGKKTNNSNTLKAIKPLTMALVNAIERWQTMFYEGKQKFSLISRLSLKTDFFSPQTVVQKQYTLCSKNGKRKNLYNIWHLSVQQTIELSKLFLKLLFVLTTKLCFIFYKSKENRNHVQILKKCFINFKITLKIKITFRQFVSLQNVVSEGNLHLSQILLNNFLCFANYFYSKCNTTFNFQFRLTFRFAVEDRFFFKFVFVILLKKHSLFRKAIPAKQTKSKI</sequence>